<comment type="similarity">
    <text evidence="4">Belongs to the acetyltransferase family. AANAT subfamily.</text>
</comment>
<dbReference type="Proteomes" id="UP000327044">
    <property type="component" value="Unassembled WGS sequence"/>
</dbReference>
<evidence type="ECO:0000256" key="1">
    <source>
        <dbReference type="ARBA" id="ARBA00022679"/>
    </source>
</evidence>
<dbReference type="InterPro" id="IPR016181">
    <property type="entry name" value="Acyl_CoA_acyltransferase"/>
</dbReference>
<dbReference type="GO" id="GO:0004059">
    <property type="term" value="F:aralkylamine N-acetyltransferase activity"/>
    <property type="evidence" value="ECO:0007669"/>
    <property type="project" value="UniProtKB-EC"/>
</dbReference>
<comment type="catalytic activity">
    <reaction evidence="9">
        <text>dopamine + acetyl-CoA = N-acetyldopamine + CoA + H(+)</text>
        <dbReference type="Rhea" id="RHEA:51388"/>
        <dbReference type="ChEBI" id="CHEBI:15378"/>
        <dbReference type="ChEBI" id="CHEBI:57287"/>
        <dbReference type="ChEBI" id="CHEBI:57288"/>
        <dbReference type="ChEBI" id="CHEBI:59905"/>
        <dbReference type="ChEBI" id="CHEBI:125678"/>
    </reaction>
    <physiologicalReaction direction="left-to-right" evidence="9">
        <dbReference type="Rhea" id="RHEA:51389"/>
    </physiologicalReaction>
</comment>
<evidence type="ECO:0000256" key="3">
    <source>
        <dbReference type="ARBA" id="ARBA00037926"/>
    </source>
</evidence>
<evidence type="ECO:0000313" key="15">
    <source>
        <dbReference type="Proteomes" id="UP000327044"/>
    </source>
</evidence>
<dbReference type="PANTHER" id="PTHR20905">
    <property type="entry name" value="N-ACETYLTRANSFERASE-RELATED"/>
    <property type="match status" value="1"/>
</dbReference>
<evidence type="ECO:0000256" key="12">
    <source>
        <dbReference type="ARBA" id="ARBA00052335"/>
    </source>
</evidence>
<comment type="catalytic activity">
    <reaction evidence="12">
        <text>dopamine + hexadecanoyl-CoA = N-hexadecanoyl-dopamine + CoA + H(+)</text>
        <dbReference type="Rhea" id="RHEA:51376"/>
        <dbReference type="ChEBI" id="CHEBI:15378"/>
        <dbReference type="ChEBI" id="CHEBI:57287"/>
        <dbReference type="ChEBI" id="CHEBI:57379"/>
        <dbReference type="ChEBI" id="CHEBI:59905"/>
        <dbReference type="ChEBI" id="CHEBI:134058"/>
    </reaction>
    <physiologicalReaction direction="left-to-right" evidence="12">
        <dbReference type="Rhea" id="RHEA:51377"/>
    </physiologicalReaction>
</comment>
<dbReference type="AlphaFoldDB" id="A0A5N4AT08"/>
<name>A0A5N4AT08_PHOPY</name>
<accession>A0A5N4AT08</accession>
<comment type="pathway">
    <text evidence="3">Aromatic compound metabolism; melatonin biosynthesis; melatonin from serotonin: step 1/2.</text>
</comment>
<comment type="catalytic activity">
    <reaction evidence="13">
        <text>serotonin + acetyl-CoA = N-acetylserotonin + CoA + H(+)</text>
        <dbReference type="Rhea" id="RHEA:25217"/>
        <dbReference type="ChEBI" id="CHEBI:15378"/>
        <dbReference type="ChEBI" id="CHEBI:17697"/>
        <dbReference type="ChEBI" id="CHEBI:57287"/>
        <dbReference type="ChEBI" id="CHEBI:57288"/>
        <dbReference type="ChEBI" id="CHEBI:350546"/>
        <dbReference type="EC" id="2.3.1.87"/>
    </reaction>
    <physiologicalReaction direction="left-to-right" evidence="13">
        <dbReference type="Rhea" id="RHEA:25218"/>
    </physiologicalReaction>
</comment>
<dbReference type="PANTHER" id="PTHR20905:SF1">
    <property type="entry name" value="AT07410P-RELATED"/>
    <property type="match status" value="1"/>
</dbReference>
<evidence type="ECO:0000256" key="9">
    <source>
        <dbReference type="ARBA" id="ARBA00051711"/>
    </source>
</evidence>
<protein>
    <recommendedName>
        <fullName evidence="5">aralkylamine N-acetyltransferase</fullName>
        <ecNumber evidence="5">2.3.1.87</ecNumber>
    </recommendedName>
</protein>
<comment type="catalytic activity">
    <reaction evidence="6">
        <text>dopamine + (9Z)-octadecenoyl-CoA = N-(9Z-octadecanoyl)-dopamine + CoA + H(+)</text>
        <dbReference type="Rhea" id="RHEA:51380"/>
        <dbReference type="ChEBI" id="CHEBI:15378"/>
        <dbReference type="ChEBI" id="CHEBI:31883"/>
        <dbReference type="ChEBI" id="CHEBI:57287"/>
        <dbReference type="ChEBI" id="CHEBI:57387"/>
        <dbReference type="ChEBI" id="CHEBI:59905"/>
    </reaction>
    <physiologicalReaction direction="left-to-right" evidence="6">
        <dbReference type="Rhea" id="RHEA:51381"/>
    </physiologicalReaction>
</comment>
<dbReference type="Gene3D" id="3.40.630.30">
    <property type="match status" value="1"/>
</dbReference>
<dbReference type="EC" id="2.3.1.87" evidence="5"/>
<evidence type="ECO:0000256" key="10">
    <source>
        <dbReference type="ARBA" id="ARBA00051823"/>
    </source>
</evidence>
<organism evidence="14 15">
    <name type="scientific">Photinus pyralis</name>
    <name type="common">Common eastern firefly</name>
    <name type="synonym">Lampyris pyralis</name>
    <dbReference type="NCBI Taxonomy" id="7054"/>
    <lineage>
        <taxon>Eukaryota</taxon>
        <taxon>Metazoa</taxon>
        <taxon>Ecdysozoa</taxon>
        <taxon>Arthropoda</taxon>
        <taxon>Hexapoda</taxon>
        <taxon>Insecta</taxon>
        <taxon>Pterygota</taxon>
        <taxon>Neoptera</taxon>
        <taxon>Endopterygota</taxon>
        <taxon>Coleoptera</taxon>
        <taxon>Polyphaga</taxon>
        <taxon>Elateriformia</taxon>
        <taxon>Elateroidea</taxon>
        <taxon>Lampyridae</taxon>
        <taxon>Lampyrinae</taxon>
        <taxon>Photinus</taxon>
    </lineage>
</organism>
<evidence type="ECO:0000256" key="2">
    <source>
        <dbReference type="ARBA" id="ARBA00023315"/>
    </source>
</evidence>
<keyword evidence="15" id="KW-1185">Reference proteome</keyword>
<keyword evidence="2" id="KW-0012">Acyltransferase</keyword>
<dbReference type="FunFam" id="3.40.630.30:FF:000046">
    <property type="entry name" value="Dopamine N-acetyltransferase"/>
    <property type="match status" value="1"/>
</dbReference>
<comment type="caution">
    <text evidence="14">The sequence shown here is derived from an EMBL/GenBank/DDBJ whole genome shotgun (WGS) entry which is preliminary data.</text>
</comment>
<dbReference type="EMBL" id="VVIM01000004">
    <property type="protein sequence ID" value="KAB0800449.1"/>
    <property type="molecule type" value="Genomic_DNA"/>
</dbReference>
<evidence type="ECO:0000256" key="11">
    <source>
        <dbReference type="ARBA" id="ARBA00052178"/>
    </source>
</evidence>
<gene>
    <name evidence="14" type="ORF">PPYR_06189</name>
</gene>
<evidence type="ECO:0000256" key="4">
    <source>
        <dbReference type="ARBA" id="ARBA00038182"/>
    </source>
</evidence>
<comment type="catalytic activity">
    <reaction evidence="8">
        <text>serotonin + (5Z,8Z,11Z,14Z)-eicosatetraenoyl-CoA = N-[(5Z,8Z,11Z,14Z)-eicosatetraenoyl]-serotonin + CoA + H(+)</text>
        <dbReference type="Rhea" id="RHEA:51396"/>
        <dbReference type="ChEBI" id="CHEBI:15378"/>
        <dbReference type="ChEBI" id="CHEBI:57287"/>
        <dbReference type="ChEBI" id="CHEBI:57368"/>
        <dbReference type="ChEBI" id="CHEBI:132255"/>
        <dbReference type="ChEBI" id="CHEBI:350546"/>
    </reaction>
    <physiologicalReaction direction="left-to-right" evidence="8">
        <dbReference type="Rhea" id="RHEA:51397"/>
    </physiologicalReaction>
</comment>
<proteinExistence type="inferred from homology"/>
<sequence>MRPFIQTSKLCSIIRHTKTWQRTIWGRKRKKPEEKPFLIVPAHRQEYPCIVEMMWTYYYPNEPTISSLGLGHTHNPFLDEEALSILREGYSFVAKCKYTGEIVGASLNSSSCPWNPDEMDAKAKTIKDSKLRDLYHFYAHMTRAPLLWQKFCTNKIFLINMVFVRHQDRNRGVSTNLLDTSRKFGADCGYSVIRCNATNIYTAKICENLKMKLVHSIPYCSYIGSNPAQTPLIRAPPPHTELRVYVDLPLFQYK</sequence>
<dbReference type="SUPFAM" id="SSF55729">
    <property type="entry name" value="Acyl-CoA N-acyltransferases (Nat)"/>
    <property type="match status" value="1"/>
</dbReference>
<evidence type="ECO:0000256" key="5">
    <source>
        <dbReference type="ARBA" id="ARBA00039114"/>
    </source>
</evidence>
<keyword evidence="1" id="KW-0808">Transferase</keyword>
<evidence type="ECO:0000256" key="13">
    <source>
        <dbReference type="ARBA" id="ARBA00052491"/>
    </source>
</evidence>
<evidence type="ECO:0000313" key="14">
    <source>
        <dbReference type="EMBL" id="KAB0800449.1"/>
    </source>
</evidence>
<evidence type="ECO:0000256" key="6">
    <source>
        <dbReference type="ARBA" id="ARBA00050189"/>
    </source>
</evidence>
<evidence type="ECO:0000256" key="8">
    <source>
        <dbReference type="ARBA" id="ARBA00051284"/>
    </source>
</evidence>
<dbReference type="OrthoDB" id="41532at2759"/>
<dbReference type="InParanoid" id="A0A5N4AT08"/>
<reference evidence="14 15" key="1">
    <citation type="journal article" date="2018" name="Elife">
        <title>Firefly genomes illuminate parallel origins of bioluminescence in beetles.</title>
        <authorList>
            <person name="Fallon T.R."/>
            <person name="Lower S.E."/>
            <person name="Chang C.H."/>
            <person name="Bessho-Uehara M."/>
            <person name="Martin G.J."/>
            <person name="Bewick A.J."/>
            <person name="Behringer M."/>
            <person name="Debat H.J."/>
            <person name="Wong I."/>
            <person name="Day J.C."/>
            <person name="Suvorov A."/>
            <person name="Silva C.J."/>
            <person name="Stanger-Hall K.F."/>
            <person name="Hall D.W."/>
            <person name="Schmitz R.J."/>
            <person name="Nelson D.R."/>
            <person name="Lewis S.M."/>
            <person name="Shigenobu S."/>
            <person name="Bybee S.M."/>
            <person name="Larracuente A.M."/>
            <person name="Oba Y."/>
            <person name="Weng J.K."/>
        </authorList>
    </citation>
    <scope>NUCLEOTIDE SEQUENCE [LARGE SCALE GENOMIC DNA]</scope>
    <source>
        <strain evidence="14">1611_PpyrPB1</strain>
        <tissue evidence="14">Whole body</tissue>
    </source>
</reference>
<comment type="catalytic activity">
    <reaction evidence="11">
        <text>serotonin + hexadecanoyl-CoA = N-hexadecanoyl-serotonin + CoA + H(+)</text>
        <dbReference type="Rhea" id="RHEA:51384"/>
        <dbReference type="ChEBI" id="CHEBI:15378"/>
        <dbReference type="ChEBI" id="CHEBI:57287"/>
        <dbReference type="ChEBI" id="CHEBI:57379"/>
        <dbReference type="ChEBI" id="CHEBI:134059"/>
        <dbReference type="ChEBI" id="CHEBI:350546"/>
    </reaction>
    <physiologicalReaction direction="left-to-right" evidence="11">
        <dbReference type="Rhea" id="RHEA:51385"/>
    </physiologicalReaction>
</comment>
<evidence type="ECO:0000256" key="7">
    <source>
        <dbReference type="ARBA" id="ARBA00050849"/>
    </source>
</evidence>
<comment type="catalytic activity">
    <reaction evidence="10">
        <text>serotonin + (9Z)-octadecenoyl-CoA = N-(9Z-octadecenoyl)-serotonin + CoA + H(+)</text>
        <dbReference type="Rhea" id="RHEA:51392"/>
        <dbReference type="ChEBI" id="CHEBI:15378"/>
        <dbReference type="ChEBI" id="CHEBI:57287"/>
        <dbReference type="ChEBI" id="CHEBI:57387"/>
        <dbReference type="ChEBI" id="CHEBI:134064"/>
        <dbReference type="ChEBI" id="CHEBI:350546"/>
    </reaction>
    <physiologicalReaction direction="left-to-right" evidence="10">
        <dbReference type="Rhea" id="RHEA:51393"/>
    </physiologicalReaction>
</comment>
<comment type="catalytic activity">
    <reaction evidence="7">
        <text>serotonin + octadecanoyl-CoA = N-octadecanoyl-serotonin + CoA + H(+)</text>
        <dbReference type="Rhea" id="RHEA:51400"/>
        <dbReference type="ChEBI" id="CHEBI:15378"/>
        <dbReference type="ChEBI" id="CHEBI:57287"/>
        <dbReference type="ChEBI" id="CHEBI:57394"/>
        <dbReference type="ChEBI" id="CHEBI:134065"/>
        <dbReference type="ChEBI" id="CHEBI:350546"/>
    </reaction>
    <physiologicalReaction direction="left-to-right" evidence="7">
        <dbReference type="Rhea" id="RHEA:51401"/>
    </physiologicalReaction>
</comment>